<evidence type="ECO:0000313" key="9">
    <source>
        <dbReference type="Proteomes" id="UP000729402"/>
    </source>
</evidence>
<feature type="compositionally biased region" description="Low complexity" evidence="6">
    <location>
        <begin position="37"/>
        <end position="46"/>
    </location>
</feature>
<sequence>MADASGSPSSGGGGGGGGSAGHGGGFVGGGQHSRYQQAGIRAAGQQQPGGGAAVGQNVHHMYPAGVIGHHPPLPTMPVQVPLPSYVAPLSVASPPLPPAPHRAQSSYHQMVPSSNEAFQDWSVSNSNIAAQNVARGFQQDWRIPNASALFMPFAGMNNANNNVFYPNLAPASCSINITWPATNNNSMPMNSLYTYPPAAIENHQQAPPFHNINHDTNSGFAPSFRGDQSFVPVSSFPQLTSSSQSYNSTHQNSNEPTNASKKVKKSDAKEPAGVLIRSNDMETDKSDELLADHPPVSDELAILNQNQNQNHEPFIARFNCREYHLILRKDLTNSDVGNIGRIVLPKRDAEAYLPPLFQREGLGLVMDDFKIPTTWNFKYRFWPNNKSRMYVLESTGVFVKEHGLQTGDTFIIYKSSESGKFLVRAEKSVKPDAVMPVLECSCKEELNSDEECGFAINLRSRRRS</sequence>
<keyword evidence="9" id="KW-1185">Reference proteome</keyword>
<dbReference type="Pfam" id="PF02362">
    <property type="entry name" value="B3"/>
    <property type="match status" value="1"/>
</dbReference>
<comment type="subcellular location">
    <subcellularLocation>
        <location evidence="1">Nucleus</location>
    </subcellularLocation>
</comment>
<feature type="domain" description="TF-B3" evidence="7">
    <location>
        <begin position="327"/>
        <end position="429"/>
    </location>
</feature>
<evidence type="ECO:0000256" key="2">
    <source>
        <dbReference type="ARBA" id="ARBA00023015"/>
    </source>
</evidence>
<dbReference type="CDD" id="cd10017">
    <property type="entry name" value="B3_DNA"/>
    <property type="match status" value="1"/>
</dbReference>
<evidence type="ECO:0000259" key="7">
    <source>
        <dbReference type="PROSITE" id="PS50863"/>
    </source>
</evidence>
<evidence type="ECO:0000256" key="6">
    <source>
        <dbReference type="SAM" id="MobiDB-lite"/>
    </source>
</evidence>
<name>A0A8J5VFB6_ZIZPA</name>
<feature type="compositionally biased region" description="Gly residues" evidence="6">
    <location>
        <begin position="9"/>
        <end position="31"/>
    </location>
</feature>
<evidence type="ECO:0000256" key="4">
    <source>
        <dbReference type="ARBA" id="ARBA00023163"/>
    </source>
</evidence>
<feature type="compositionally biased region" description="Polar residues" evidence="6">
    <location>
        <begin position="246"/>
        <end position="260"/>
    </location>
</feature>
<dbReference type="GO" id="GO:0003677">
    <property type="term" value="F:DNA binding"/>
    <property type="evidence" value="ECO:0007669"/>
    <property type="project" value="UniProtKB-KW"/>
</dbReference>
<comment type="caution">
    <text evidence="8">The sequence shown here is derived from an EMBL/GenBank/DDBJ whole genome shotgun (WGS) entry which is preliminary data.</text>
</comment>
<feature type="region of interest" description="Disordered" evidence="6">
    <location>
        <begin position="1"/>
        <end position="32"/>
    </location>
</feature>
<dbReference type="AlphaFoldDB" id="A0A8J5VFB6"/>
<dbReference type="InterPro" id="IPR003340">
    <property type="entry name" value="B3_DNA-bd"/>
</dbReference>
<dbReference type="OrthoDB" id="757982at2759"/>
<feature type="region of interest" description="Disordered" evidence="6">
    <location>
        <begin position="241"/>
        <end position="292"/>
    </location>
</feature>
<evidence type="ECO:0000256" key="1">
    <source>
        <dbReference type="ARBA" id="ARBA00004123"/>
    </source>
</evidence>
<accession>A0A8J5VFB6</accession>
<dbReference type="FunFam" id="2.40.330.10:FF:000003">
    <property type="entry name" value="B3 domain-containing transcription factor FUS3"/>
    <property type="match status" value="1"/>
</dbReference>
<dbReference type="GO" id="GO:0003700">
    <property type="term" value="F:DNA-binding transcription factor activity"/>
    <property type="evidence" value="ECO:0007669"/>
    <property type="project" value="InterPro"/>
</dbReference>
<evidence type="ECO:0000313" key="8">
    <source>
        <dbReference type="EMBL" id="KAG8043924.1"/>
    </source>
</evidence>
<keyword evidence="4" id="KW-0804">Transcription</keyword>
<evidence type="ECO:0000256" key="3">
    <source>
        <dbReference type="ARBA" id="ARBA00023125"/>
    </source>
</evidence>
<keyword evidence="2" id="KW-0805">Transcription regulation</keyword>
<proteinExistence type="predicted"/>
<dbReference type="GO" id="GO:0005634">
    <property type="term" value="C:nucleus"/>
    <property type="evidence" value="ECO:0007669"/>
    <property type="project" value="UniProtKB-SubCell"/>
</dbReference>
<keyword evidence="5" id="KW-0539">Nucleus</keyword>
<feature type="region of interest" description="Disordered" evidence="6">
    <location>
        <begin position="37"/>
        <end position="56"/>
    </location>
</feature>
<gene>
    <name evidence="8" type="ORF">GUJ93_ZPchr0458g22449</name>
</gene>
<keyword evidence="3" id="KW-0238">DNA-binding</keyword>
<reference evidence="8" key="1">
    <citation type="journal article" date="2021" name="bioRxiv">
        <title>Whole Genome Assembly and Annotation of Northern Wild Rice, Zizania palustris L., Supports a Whole Genome Duplication in the Zizania Genus.</title>
        <authorList>
            <person name="Haas M."/>
            <person name="Kono T."/>
            <person name="Macchietto M."/>
            <person name="Millas R."/>
            <person name="McGilp L."/>
            <person name="Shao M."/>
            <person name="Duquette J."/>
            <person name="Hirsch C.N."/>
            <person name="Kimball J."/>
        </authorList>
    </citation>
    <scope>NUCLEOTIDE SEQUENCE</scope>
    <source>
        <tissue evidence="8">Fresh leaf tissue</tissue>
    </source>
</reference>
<dbReference type="Proteomes" id="UP000729402">
    <property type="component" value="Unassembled WGS sequence"/>
</dbReference>
<organism evidence="8 9">
    <name type="scientific">Zizania palustris</name>
    <name type="common">Northern wild rice</name>
    <dbReference type="NCBI Taxonomy" id="103762"/>
    <lineage>
        <taxon>Eukaryota</taxon>
        <taxon>Viridiplantae</taxon>
        <taxon>Streptophyta</taxon>
        <taxon>Embryophyta</taxon>
        <taxon>Tracheophyta</taxon>
        <taxon>Spermatophyta</taxon>
        <taxon>Magnoliopsida</taxon>
        <taxon>Liliopsida</taxon>
        <taxon>Poales</taxon>
        <taxon>Poaceae</taxon>
        <taxon>BOP clade</taxon>
        <taxon>Oryzoideae</taxon>
        <taxon>Oryzeae</taxon>
        <taxon>Zizaniinae</taxon>
        <taxon>Zizania</taxon>
    </lineage>
</organism>
<protein>
    <recommendedName>
        <fullName evidence="7">TF-B3 domain-containing protein</fullName>
    </recommendedName>
</protein>
<dbReference type="PANTHER" id="PTHR31140">
    <property type="entry name" value="B3 DOMAIN-CONTAINING TRANSCRIPTION FACTOR ABI3"/>
    <property type="match status" value="1"/>
</dbReference>
<dbReference type="PROSITE" id="PS50863">
    <property type="entry name" value="B3"/>
    <property type="match status" value="1"/>
</dbReference>
<dbReference type="EMBL" id="JAAALK010000953">
    <property type="protein sequence ID" value="KAG8043924.1"/>
    <property type="molecule type" value="Genomic_DNA"/>
</dbReference>
<dbReference type="InterPro" id="IPR044800">
    <property type="entry name" value="LEC2-like"/>
</dbReference>
<reference evidence="8" key="2">
    <citation type="submission" date="2021-02" db="EMBL/GenBank/DDBJ databases">
        <authorList>
            <person name="Kimball J.A."/>
            <person name="Haas M.W."/>
            <person name="Macchietto M."/>
            <person name="Kono T."/>
            <person name="Duquette J."/>
            <person name="Shao M."/>
        </authorList>
    </citation>
    <scope>NUCLEOTIDE SEQUENCE</scope>
    <source>
        <tissue evidence="8">Fresh leaf tissue</tissue>
    </source>
</reference>
<evidence type="ECO:0000256" key="5">
    <source>
        <dbReference type="ARBA" id="ARBA00023242"/>
    </source>
</evidence>
<dbReference type="PANTHER" id="PTHR31140:SF12">
    <property type="entry name" value="B3 DOMAIN-CONTAINING PROTEIN OS04G0676650-RELATED"/>
    <property type="match status" value="1"/>
</dbReference>
<dbReference type="SMART" id="SM01019">
    <property type="entry name" value="B3"/>
    <property type="match status" value="1"/>
</dbReference>
<feature type="compositionally biased region" description="Basic and acidic residues" evidence="6">
    <location>
        <begin position="279"/>
        <end position="291"/>
    </location>
</feature>